<dbReference type="GO" id="GO:0016853">
    <property type="term" value="F:isomerase activity"/>
    <property type="evidence" value="ECO:0007669"/>
    <property type="project" value="UniProtKB-KW"/>
</dbReference>
<keyword evidence="5" id="KW-0547">Nucleotide-binding</keyword>
<evidence type="ECO:0000256" key="6">
    <source>
        <dbReference type="ARBA" id="ARBA00023134"/>
    </source>
</evidence>
<dbReference type="RefSeq" id="WP_092074279.1">
    <property type="nucleotide sequence ID" value="NZ_FNHB01000008.1"/>
</dbReference>
<evidence type="ECO:0000256" key="5">
    <source>
        <dbReference type="ARBA" id="ARBA00022741"/>
    </source>
</evidence>
<evidence type="ECO:0000256" key="7">
    <source>
        <dbReference type="ARBA" id="ARBA00047343"/>
    </source>
</evidence>
<dbReference type="InterPro" id="IPR029044">
    <property type="entry name" value="Nucleotide-diphossugar_trans"/>
</dbReference>
<dbReference type="InterPro" id="IPR011051">
    <property type="entry name" value="RmlC_Cupin_sf"/>
</dbReference>
<evidence type="ECO:0000256" key="1">
    <source>
        <dbReference type="ARBA" id="ARBA00006115"/>
    </source>
</evidence>
<dbReference type="Gene3D" id="2.60.120.10">
    <property type="entry name" value="Jelly Rolls"/>
    <property type="match status" value="1"/>
</dbReference>
<dbReference type="InterPro" id="IPR049577">
    <property type="entry name" value="GMPP_N"/>
</dbReference>
<dbReference type="Pfam" id="PF22640">
    <property type="entry name" value="ManC_GMP_beta-helix"/>
    <property type="match status" value="1"/>
</dbReference>
<dbReference type="InterPro" id="IPR006375">
    <property type="entry name" value="Man1P_GuaTrfase/Man6P_Isoase"/>
</dbReference>
<dbReference type="InterPro" id="IPR051161">
    <property type="entry name" value="Mannose-6P_isomerase_type2"/>
</dbReference>
<dbReference type="PANTHER" id="PTHR46390">
    <property type="entry name" value="MANNOSE-1-PHOSPHATE GUANYLYLTRANSFERASE"/>
    <property type="match status" value="1"/>
</dbReference>
<dbReference type="CDD" id="cd02213">
    <property type="entry name" value="cupin_PMI_typeII_C"/>
    <property type="match status" value="1"/>
</dbReference>
<gene>
    <name evidence="12" type="ORF">SAMN04488502_10858</name>
</gene>
<feature type="domain" description="Mannose-6-phosphate isomerase type II C-terminal" evidence="10">
    <location>
        <begin position="341"/>
        <end position="455"/>
    </location>
</feature>
<accession>A0A1G9WRK4</accession>
<dbReference type="InterPro" id="IPR014710">
    <property type="entry name" value="RmlC-like_jellyroll"/>
</dbReference>
<dbReference type="GO" id="GO:0000271">
    <property type="term" value="P:polysaccharide biosynthetic process"/>
    <property type="evidence" value="ECO:0007669"/>
    <property type="project" value="InterPro"/>
</dbReference>
<dbReference type="FunFam" id="3.90.550.10:FF:000046">
    <property type="entry name" value="Mannose-1-phosphate guanylyltransferase (GDP)"/>
    <property type="match status" value="1"/>
</dbReference>
<protein>
    <recommendedName>
        <fullName evidence="2">mannose-1-phosphate guanylyltransferase</fullName>
        <ecNumber evidence="2">2.7.7.13</ecNumber>
    </recommendedName>
</protein>
<dbReference type="NCBIfam" id="TIGR01479">
    <property type="entry name" value="GMP_PMI"/>
    <property type="match status" value="1"/>
</dbReference>
<dbReference type="CDD" id="cd02509">
    <property type="entry name" value="GDP-M1P_Guanylyltransferase"/>
    <property type="match status" value="1"/>
</dbReference>
<keyword evidence="3 12" id="KW-0808">Transferase</keyword>
<dbReference type="FunFam" id="2.60.120.10:FF:000032">
    <property type="entry name" value="Mannose-1-phosphate guanylyltransferase/mannose-6-phosphate isomerase"/>
    <property type="match status" value="1"/>
</dbReference>
<comment type="similarity">
    <text evidence="1 8">Belongs to the mannose-6-phosphate isomerase type 2 family.</text>
</comment>
<dbReference type="GO" id="GO:0009298">
    <property type="term" value="P:GDP-mannose biosynthetic process"/>
    <property type="evidence" value="ECO:0007669"/>
    <property type="project" value="TreeGrafter"/>
</dbReference>
<organism evidence="12 13">
    <name type="scientific">Dendrosporobacter quercicolus</name>
    <dbReference type="NCBI Taxonomy" id="146817"/>
    <lineage>
        <taxon>Bacteria</taxon>
        <taxon>Bacillati</taxon>
        <taxon>Bacillota</taxon>
        <taxon>Negativicutes</taxon>
        <taxon>Selenomonadales</taxon>
        <taxon>Sporomusaceae</taxon>
        <taxon>Dendrosporobacter</taxon>
    </lineage>
</organism>
<dbReference type="OrthoDB" id="9806359at2"/>
<sequence length="460" mass="50491">MKIIILAGGGGSRLFPLSRTCYPKQFLNIGNEQSLLVQTVQRFLPLVKPEDIVVITNQGYLHHVKAELAACQAEAAHIVLEPVGRNTAPAIALAVRYCLDELKLDSDEVLLVTPSDHIVQGSKSFIETVRKAAGLAAAGKLVTFGIKPDKPETGYGYIQAGSACQGGYVVQAFQEKPDRATAEKYLAAGNYFWNSGMFAFSIDCIMQELASYQPEIAELAAGGYAGLLADFAALPNISIDYAVAEKSNNVVTVPLTSYWNDIGSWDAIYEVLDKDEQGNAVHGDCMPVDCSNTLMLGRSRLIAGIGLEDLLVVETDDVILVAKKGESQKVKALVEKLRQQGRKEANENTTMYRPWGSYTVLGEGPGYKMKKITVSPGQRLSLQLHYHRSEHWIVTGGAARVTIGEEEKMVHENESVFVPQSTRHRLENPGRIPLEIIEVQNGSYLEEDDIVRFDDIYGRV</sequence>
<dbReference type="GO" id="GO:0005525">
    <property type="term" value="F:GTP binding"/>
    <property type="evidence" value="ECO:0007669"/>
    <property type="project" value="UniProtKB-KW"/>
</dbReference>
<dbReference type="Proteomes" id="UP000214880">
    <property type="component" value="Unassembled WGS sequence"/>
</dbReference>
<keyword evidence="4 12" id="KW-0548">Nucleotidyltransferase</keyword>
<dbReference type="Pfam" id="PF01050">
    <property type="entry name" value="MannoseP_isomer"/>
    <property type="match status" value="1"/>
</dbReference>
<dbReference type="STRING" id="146817.SAMN04488502_10858"/>
<dbReference type="InterPro" id="IPR005835">
    <property type="entry name" value="NTP_transferase_dom"/>
</dbReference>
<evidence type="ECO:0000259" key="9">
    <source>
        <dbReference type="Pfam" id="PF00483"/>
    </source>
</evidence>
<dbReference type="InterPro" id="IPR001538">
    <property type="entry name" value="Man6P_isomerase-2_C"/>
</dbReference>
<feature type="domain" description="MannoseP isomerase/GMP-like beta-helix" evidence="11">
    <location>
        <begin position="287"/>
        <end position="337"/>
    </location>
</feature>
<evidence type="ECO:0000256" key="3">
    <source>
        <dbReference type="ARBA" id="ARBA00022679"/>
    </source>
</evidence>
<keyword evidence="12" id="KW-0413">Isomerase</keyword>
<name>A0A1G9WRK4_9FIRM</name>
<dbReference type="SUPFAM" id="SSF51182">
    <property type="entry name" value="RmlC-like cupins"/>
    <property type="match status" value="1"/>
</dbReference>
<evidence type="ECO:0000259" key="10">
    <source>
        <dbReference type="Pfam" id="PF01050"/>
    </source>
</evidence>
<evidence type="ECO:0000256" key="4">
    <source>
        <dbReference type="ARBA" id="ARBA00022695"/>
    </source>
</evidence>
<keyword evidence="6" id="KW-0342">GTP-binding</keyword>
<comment type="catalytic activity">
    <reaction evidence="7">
        <text>alpha-D-mannose 1-phosphate + GTP + H(+) = GDP-alpha-D-mannose + diphosphate</text>
        <dbReference type="Rhea" id="RHEA:15229"/>
        <dbReference type="ChEBI" id="CHEBI:15378"/>
        <dbReference type="ChEBI" id="CHEBI:33019"/>
        <dbReference type="ChEBI" id="CHEBI:37565"/>
        <dbReference type="ChEBI" id="CHEBI:57527"/>
        <dbReference type="ChEBI" id="CHEBI:58409"/>
        <dbReference type="EC" id="2.7.7.13"/>
    </reaction>
</comment>
<dbReference type="EMBL" id="FNHB01000008">
    <property type="protein sequence ID" value="SDM86831.1"/>
    <property type="molecule type" value="Genomic_DNA"/>
</dbReference>
<dbReference type="InterPro" id="IPR054566">
    <property type="entry name" value="ManC/GMP-like_b-helix"/>
</dbReference>
<dbReference type="GO" id="GO:0004475">
    <property type="term" value="F:mannose-1-phosphate guanylyltransferase (GTP) activity"/>
    <property type="evidence" value="ECO:0007669"/>
    <property type="project" value="UniProtKB-EC"/>
</dbReference>
<dbReference type="PANTHER" id="PTHR46390:SF1">
    <property type="entry name" value="MANNOSE-1-PHOSPHATE GUANYLYLTRANSFERASE"/>
    <property type="match status" value="1"/>
</dbReference>
<evidence type="ECO:0000256" key="8">
    <source>
        <dbReference type="RuleBase" id="RU004190"/>
    </source>
</evidence>
<dbReference type="Gene3D" id="3.90.550.10">
    <property type="entry name" value="Spore Coat Polysaccharide Biosynthesis Protein SpsA, Chain A"/>
    <property type="match status" value="1"/>
</dbReference>
<dbReference type="AlphaFoldDB" id="A0A1G9WRK4"/>
<dbReference type="SUPFAM" id="SSF53448">
    <property type="entry name" value="Nucleotide-diphospho-sugar transferases"/>
    <property type="match status" value="1"/>
</dbReference>
<proteinExistence type="inferred from homology"/>
<reference evidence="12 13" key="1">
    <citation type="submission" date="2016-10" db="EMBL/GenBank/DDBJ databases">
        <authorList>
            <person name="de Groot N.N."/>
        </authorList>
    </citation>
    <scope>NUCLEOTIDE SEQUENCE [LARGE SCALE GENOMIC DNA]</scope>
    <source>
        <strain evidence="12 13">DSM 1736</strain>
    </source>
</reference>
<evidence type="ECO:0000313" key="13">
    <source>
        <dbReference type="Proteomes" id="UP000214880"/>
    </source>
</evidence>
<dbReference type="EC" id="2.7.7.13" evidence="2"/>
<evidence type="ECO:0000259" key="11">
    <source>
        <dbReference type="Pfam" id="PF22640"/>
    </source>
</evidence>
<feature type="domain" description="Nucleotidyl transferase" evidence="9">
    <location>
        <begin position="3"/>
        <end position="277"/>
    </location>
</feature>
<keyword evidence="13" id="KW-1185">Reference proteome</keyword>
<evidence type="ECO:0000313" key="12">
    <source>
        <dbReference type="EMBL" id="SDM86831.1"/>
    </source>
</evidence>
<evidence type="ECO:0000256" key="2">
    <source>
        <dbReference type="ARBA" id="ARBA00012387"/>
    </source>
</evidence>
<dbReference type="Pfam" id="PF00483">
    <property type="entry name" value="NTP_transferase"/>
    <property type="match status" value="1"/>
</dbReference>